<feature type="compositionally biased region" description="Basic and acidic residues" evidence="1">
    <location>
        <begin position="221"/>
        <end position="278"/>
    </location>
</feature>
<gene>
    <name evidence="2" type="ORF">DdX_16975</name>
</gene>
<feature type="compositionally biased region" description="Polar residues" evidence="1">
    <location>
        <begin position="279"/>
        <end position="288"/>
    </location>
</feature>
<evidence type="ECO:0000256" key="1">
    <source>
        <dbReference type="SAM" id="MobiDB-lite"/>
    </source>
</evidence>
<reference evidence="2" key="1">
    <citation type="submission" date="2022-01" db="EMBL/GenBank/DDBJ databases">
        <title>Genome Sequence Resource for Two Populations of Ditylenchus destructor, the Migratory Endoparasitic Phytonematode.</title>
        <authorList>
            <person name="Zhang H."/>
            <person name="Lin R."/>
            <person name="Xie B."/>
        </authorList>
    </citation>
    <scope>NUCLEOTIDE SEQUENCE</scope>
    <source>
        <strain evidence="2">BazhouSP</strain>
    </source>
</reference>
<feature type="region of interest" description="Disordered" evidence="1">
    <location>
        <begin position="130"/>
        <end position="329"/>
    </location>
</feature>
<accession>A0AAD4QZJ7</accession>
<feature type="compositionally biased region" description="Basic and acidic residues" evidence="1">
    <location>
        <begin position="289"/>
        <end position="305"/>
    </location>
</feature>
<dbReference type="AlphaFoldDB" id="A0AAD4QZJ7"/>
<feature type="compositionally biased region" description="Low complexity" evidence="1">
    <location>
        <begin position="170"/>
        <end position="183"/>
    </location>
</feature>
<dbReference type="Proteomes" id="UP001201812">
    <property type="component" value="Unassembled WGS sequence"/>
</dbReference>
<dbReference type="EMBL" id="JAKKPZ010000160">
    <property type="protein sequence ID" value="KAI1699991.1"/>
    <property type="molecule type" value="Genomic_DNA"/>
</dbReference>
<keyword evidence="3" id="KW-1185">Reference proteome</keyword>
<sequence>MQSRKMAWFIFYNIDRDKQYRTLENDLAMFTKEYHYKYPFNPLFELTVFHLQWFGWSKTTTPFRAALNEMLYYEKFKMTSTPWVVCVNNGVPIYSYPLPFNILDLRAQIDAYLWEQWNSVFFYTSQPMPAASPPGIPNKRTSIRNIETPPSMPKSRAAYDIPPAVPDAPPAVSYSDIPKAGKSTGKKGPSKSKLRSTDKVPPAAPEPPPAAAIQPRVTARTKTDLKITDSKLKESGRSRPVEIEDPKPQRVRTEETPKKDRPRPTGGTRDRGGRERTSKVVTSGQHSDPSYRRPGVDIPRTEDVPRMAPQQPAPPHPHAQYPPYDPSQYTYQNDPYLNQYGSYNPQAPYSVPDFKYLAEINKTAKKIMDTLETAIQRYYVVAILFIKMPYNNAPGSKMLGDAFDSFIPVANEKGDKGRVYFEKVNMTPFLTMGLNPTMGTFFGNINGWIGSRANKPDLQSIDPWTLPHLVVFMYHCAEISIQFKTEKDMMEADKKVKGFLESHSIEYKFETDKNK</sequence>
<evidence type="ECO:0000313" key="2">
    <source>
        <dbReference type="EMBL" id="KAI1699991.1"/>
    </source>
</evidence>
<comment type="caution">
    <text evidence="2">The sequence shown here is derived from an EMBL/GenBank/DDBJ whole genome shotgun (WGS) entry which is preliminary data.</text>
</comment>
<name>A0AAD4QZJ7_9BILA</name>
<proteinExistence type="predicted"/>
<organism evidence="2 3">
    <name type="scientific">Ditylenchus destructor</name>
    <dbReference type="NCBI Taxonomy" id="166010"/>
    <lineage>
        <taxon>Eukaryota</taxon>
        <taxon>Metazoa</taxon>
        <taxon>Ecdysozoa</taxon>
        <taxon>Nematoda</taxon>
        <taxon>Chromadorea</taxon>
        <taxon>Rhabditida</taxon>
        <taxon>Tylenchina</taxon>
        <taxon>Tylenchomorpha</taxon>
        <taxon>Sphaerularioidea</taxon>
        <taxon>Anguinidae</taxon>
        <taxon>Anguininae</taxon>
        <taxon>Ditylenchus</taxon>
    </lineage>
</organism>
<evidence type="ECO:0000313" key="3">
    <source>
        <dbReference type="Proteomes" id="UP001201812"/>
    </source>
</evidence>
<feature type="compositionally biased region" description="Basic residues" evidence="1">
    <location>
        <begin position="184"/>
        <end position="194"/>
    </location>
</feature>
<protein>
    <submittedName>
        <fullName evidence="2">Uncharacterized protein</fullName>
    </submittedName>
</protein>